<dbReference type="GO" id="GO:0006508">
    <property type="term" value="P:proteolysis"/>
    <property type="evidence" value="ECO:0007669"/>
    <property type="project" value="UniProtKB-KW"/>
</dbReference>
<dbReference type="InterPro" id="IPR036013">
    <property type="entry name" value="Band_7/SPFH_dom_sf"/>
</dbReference>
<dbReference type="KEGG" id="pbal:CPBP_00280"/>
<gene>
    <name evidence="4" type="primary">hflK_2</name>
    <name evidence="4" type="ORF">CPBP_00280</name>
</gene>
<keyword evidence="4" id="KW-0378">Hydrolase</keyword>
<dbReference type="PANTHER" id="PTHR43327">
    <property type="entry name" value="STOMATIN-LIKE PROTEIN 2, MITOCHONDRIAL"/>
    <property type="match status" value="1"/>
</dbReference>
<keyword evidence="2" id="KW-1133">Transmembrane helix</keyword>
<keyword evidence="2" id="KW-0812">Transmembrane</keyword>
<dbReference type="Proteomes" id="UP000594001">
    <property type="component" value="Chromosome"/>
</dbReference>
<dbReference type="SMART" id="SM00244">
    <property type="entry name" value="PHB"/>
    <property type="match status" value="1"/>
</dbReference>
<keyword evidence="2" id="KW-0472">Membrane</keyword>
<evidence type="ECO:0000313" key="5">
    <source>
        <dbReference type="Proteomes" id="UP000594001"/>
    </source>
</evidence>
<accession>A0A7L9RT15</accession>
<comment type="subcellular location">
    <subcellularLocation>
        <location evidence="1">Membrane</location>
        <topology evidence="1">Single-pass membrane protein</topology>
    </subcellularLocation>
</comment>
<dbReference type="PRINTS" id="PR00721">
    <property type="entry name" value="STOMATIN"/>
</dbReference>
<dbReference type="GO" id="GO:0016020">
    <property type="term" value="C:membrane"/>
    <property type="evidence" value="ECO:0007669"/>
    <property type="project" value="UniProtKB-SubCell"/>
</dbReference>
<dbReference type="Pfam" id="PF01145">
    <property type="entry name" value="Band_7"/>
    <property type="match status" value="1"/>
</dbReference>
<dbReference type="PANTHER" id="PTHR43327:SF10">
    <property type="entry name" value="STOMATIN-LIKE PROTEIN 2, MITOCHONDRIAL"/>
    <property type="match status" value="1"/>
</dbReference>
<keyword evidence="5" id="KW-1185">Reference proteome</keyword>
<dbReference type="GO" id="GO:0008233">
    <property type="term" value="F:peptidase activity"/>
    <property type="evidence" value="ECO:0007669"/>
    <property type="project" value="UniProtKB-KW"/>
</dbReference>
<dbReference type="InterPro" id="IPR050710">
    <property type="entry name" value="Band7/mec-2_domain"/>
</dbReference>
<reference evidence="4 5" key="1">
    <citation type="submission" date="2020-06" db="EMBL/GenBank/DDBJ databases">
        <title>The endosymbiont of the kinetoplastid Bodo saltans is a Paracaedibacter-like alpha-proteobacterium possessing a putative toxin-antitoxin system.</title>
        <authorList>
            <person name="Midha S."/>
            <person name="Rigden D.J."/>
            <person name="Siozios S."/>
            <person name="Hurst G.D.D."/>
            <person name="Jackson A.P."/>
        </authorList>
    </citation>
    <scope>NUCLEOTIDE SEQUENCE [LARGE SCALE GENOMIC DNA]</scope>
    <source>
        <strain evidence="4">Lake Konstanz</strain>
    </source>
</reference>
<evidence type="ECO:0000313" key="4">
    <source>
        <dbReference type="EMBL" id="QOL19518.1"/>
    </source>
</evidence>
<evidence type="ECO:0000256" key="1">
    <source>
        <dbReference type="ARBA" id="ARBA00004167"/>
    </source>
</evidence>
<evidence type="ECO:0000259" key="3">
    <source>
        <dbReference type="SMART" id="SM00244"/>
    </source>
</evidence>
<evidence type="ECO:0000256" key="2">
    <source>
        <dbReference type="SAM" id="Phobius"/>
    </source>
</evidence>
<dbReference type="EMBL" id="CP054719">
    <property type="protein sequence ID" value="QOL19518.1"/>
    <property type="molecule type" value="Genomic_DNA"/>
</dbReference>
<organism evidence="4 5">
    <name type="scientific">Candidatus Bodocaedibacter vickermanii</name>
    <dbReference type="NCBI Taxonomy" id="2741701"/>
    <lineage>
        <taxon>Bacteria</taxon>
        <taxon>Pseudomonadati</taxon>
        <taxon>Pseudomonadota</taxon>
        <taxon>Alphaproteobacteria</taxon>
        <taxon>Holosporales</taxon>
        <taxon>Candidatus Paracaedibacteraceae</taxon>
        <taxon>Candidatus Bodocaedibacter</taxon>
    </lineage>
</organism>
<dbReference type="InterPro" id="IPR001107">
    <property type="entry name" value="Band_7"/>
</dbReference>
<dbReference type="SUPFAM" id="SSF117892">
    <property type="entry name" value="Band 7/SPFH domain"/>
    <property type="match status" value="1"/>
</dbReference>
<dbReference type="AlphaFoldDB" id="A0A7L9RT15"/>
<keyword evidence="4" id="KW-0645">Protease</keyword>
<sequence>MEFFIVGFVAVGVLVLILVLSSLFIVDQQSAAIIERFGRFLRISQAGLNIKIPFVDRIQGRVTLRLKQLDVAVETKTLDNVFVDIVASVQYRVLPDKVYKAFYILDNADAQIQAYVFDVIRARVPLINLDDVFSKKDEIANSVKEELQEVMNDFGYDIIKALVTDINPDNRVKTAMNEINEAQRLRVAAMERGEAEKILKVKQAEAESESKILQGKGIAGQRRAIMEGLKESLGEFQRQIGDSSPRDAMTLIMMSQYFDTLKDLGLHSNQNTILIPHSPSSMNDLFDQMRNAIITGNQAVEKPTKSTKVKAD</sequence>
<dbReference type="Gene3D" id="3.30.479.30">
    <property type="entry name" value="Band 7 domain"/>
    <property type="match status" value="1"/>
</dbReference>
<dbReference type="InterPro" id="IPR001972">
    <property type="entry name" value="Stomatin_HflK_fam"/>
</dbReference>
<name>A0A7L9RT15_9PROT</name>
<feature type="domain" description="Band 7" evidence="3">
    <location>
        <begin position="21"/>
        <end position="180"/>
    </location>
</feature>
<dbReference type="CDD" id="cd03407">
    <property type="entry name" value="SPFH_like_u4"/>
    <property type="match status" value="1"/>
</dbReference>
<dbReference type="RefSeq" id="WP_350332270.1">
    <property type="nucleotide sequence ID" value="NZ_CP054719.1"/>
</dbReference>
<feature type="transmembrane region" description="Helical" evidence="2">
    <location>
        <begin position="6"/>
        <end position="26"/>
    </location>
</feature>
<protein>
    <submittedName>
        <fullName evidence="4">Modulator of FtsH protease HflK</fullName>
    </submittedName>
</protein>
<proteinExistence type="predicted"/>